<dbReference type="Pfam" id="PF26550">
    <property type="entry name" value="Tricorn_2nd"/>
    <property type="match status" value="1"/>
</dbReference>
<dbReference type="EMBL" id="BAAAEW010000006">
    <property type="protein sequence ID" value="GAA0746161.1"/>
    <property type="molecule type" value="Genomic_DNA"/>
</dbReference>
<dbReference type="PANTHER" id="PTHR43253">
    <property type="entry name" value="TRICORN PROTEASE HOMOLOG 2-RELATED"/>
    <property type="match status" value="1"/>
</dbReference>
<evidence type="ECO:0000256" key="9">
    <source>
        <dbReference type="SAM" id="SignalP"/>
    </source>
</evidence>
<dbReference type="Pfam" id="PF03572">
    <property type="entry name" value="Peptidase_S41"/>
    <property type="match status" value="1"/>
</dbReference>
<name>A0ABP3V0K4_9BURK</name>
<comment type="function">
    <text evidence="7">Degrades oligopeptides.</text>
</comment>
<keyword evidence="4 7" id="KW-0645">Protease</keyword>
<keyword evidence="5 7" id="KW-0378">Hydrolase</keyword>
<dbReference type="CDD" id="cd07562">
    <property type="entry name" value="Peptidase_S41_TRI"/>
    <property type="match status" value="1"/>
</dbReference>
<dbReference type="SUPFAM" id="SSF82171">
    <property type="entry name" value="DPP6 N-terminal domain-like"/>
    <property type="match status" value="1"/>
</dbReference>
<dbReference type="Gene3D" id="2.120.10.60">
    <property type="entry name" value="Tricorn protease N-terminal domain"/>
    <property type="match status" value="1"/>
</dbReference>
<evidence type="ECO:0000256" key="1">
    <source>
        <dbReference type="ARBA" id="ARBA00004496"/>
    </source>
</evidence>
<evidence type="ECO:0000256" key="7">
    <source>
        <dbReference type="PIRNR" id="PIRNR036421"/>
    </source>
</evidence>
<keyword evidence="6 7" id="KW-0720">Serine protease</keyword>
<feature type="chain" id="PRO_5046022055" description="Tricorn protease homolog" evidence="9">
    <location>
        <begin position="29"/>
        <end position="1125"/>
    </location>
</feature>
<evidence type="ECO:0000256" key="8">
    <source>
        <dbReference type="SAM" id="MobiDB-lite"/>
    </source>
</evidence>
<accession>A0ABP3V0K4</accession>
<dbReference type="InterPro" id="IPR012393">
    <property type="entry name" value="Tricorn_protease"/>
</dbReference>
<comment type="subcellular location">
    <subcellularLocation>
        <location evidence="1 7">Cytoplasm</location>
    </subcellularLocation>
</comment>
<reference evidence="12" key="1">
    <citation type="journal article" date="2019" name="Int. J. Syst. Evol. Microbiol.">
        <title>The Global Catalogue of Microorganisms (GCM) 10K type strain sequencing project: providing services to taxonomists for standard genome sequencing and annotation.</title>
        <authorList>
            <consortium name="The Broad Institute Genomics Platform"/>
            <consortium name="The Broad Institute Genome Sequencing Center for Infectious Disease"/>
            <person name="Wu L."/>
            <person name="Ma J."/>
        </authorList>
    </citation>
    <scope>NUCLEOTIDE SEQUENCE [LARGE SCALE GENOMIC DNA]</scope>
    <source>
        <strain evidence="12">JCM 15503</strain>
    </source>
</reference>
<sequence>MLFSTPLRALAHAAATLCLLTAATSASAATPSAASANPALGPLQDPLWMRYPAISPDGSQIAFSFQGNLFVVPAEGGVARLLVANGQSNSRAVWSPDGRSIAYAANLYGNYDVFLVSAQGGPSRRLTTHSANETPLSFTPDGKEVLFSGTHMDARGNLMFPSGQASELYKVSVEAGQRPVQLLSTPALSAQLNKAGTQMLYEDWKGYENLWRKHHVSPVAHDIWLYDTKTGQHRQLTTFGGEDRNPVWSPDEQAVYFLSERSGSFNVWKMPLNQPEAAVQVTSFKTNPVRFLSMASNGTLSFGYDGELYRLAPGASAPTKVAVQIAADTRTRGTELQRLSQGATEMSPSPSGNEVAFVIRGEVFVASSEFGDTKRITDTPTQERSVSFSPDGRRLLFAGERDGAWSLYEASLPGNKKESPNFYSAGKVQIKTLLSNGKDNFQPRYSPDGKEVAYLENRNTLKVLNLASGQTRTVLPAEWNYSYADGDQWFDWSPDGHSLLTQFVDRNRWGAEVGLIDAQGKRPLVNLTQSGYDDFSPQWARNGQMMVWLTDRTGMHGASGSSQKDVYAMFFTREAFDRFNLDKGEYAALLKKEEEEKKEKDKAKEAKADKKGGKDKEKDDDAITLPEPVKLELDQVEDRVVRLTPNAGNVRAAVLSEDGEALVYLLETADGIELWVNRLRSKENKKVGGFPAGKGGHGDPLPVDLQLDAKGETVFVLADGGIQKFKLPKEDGPVKPEPVKFAAELNLDLRAERAYMFDHVWRQTQAKLYVADMNGVDWAGYRKVYERQLPYIANGEDFAELLSEMLGELNVSHTGSGYTGKPGAGDATAQLGVFFDPAFTGAGLKVAEIIDGSPLQAGEARIQPGMVIEKIDGVTIAAGAEYDSLLNQKAGKRVVLGVFDPAKNQRFDEVVKPIPGGEQNELLYKRWVKAERALTEKLSGGKVGYVHVRGMDDDSYRQVYSEMLGRHSGKQAVIVDTRFNGGGNLHDELATLLSGKAYLDFVPRGQHLGAEPTGKWTKPSLVLISESNYSDAHLFPWTYQHLGLGKLVGMPVAGTGTAVWWETLQDPNVYFGIPEVGFVDAKGQYMEKALIQPDIQVANDPSRIVKGDDQQLAAGVKELLKGIKP</sequence>
<dbReference type="Pfam" id="PF26549">
    <property type="entry name" value="Tricorn_N"/>
    <property type="match status" value="1"/>
</dbReference>
<dbReference type="SUPFAM" id="SSF50156">
    <property type="entry name" value="PDZ domain-like"/>
    <property type="match status" value="1"/>
</dbReference>
<dbReference type="PANTHER" id="PTHR43253:SF1">
    <property type="entry name" value="TRICORN PROTEASE HOMOLOG 2-RELATED"/>
    <property type="match status" value="1"/>
</dbReference>
<evidence type="ECO:0000256" key="4">
    <source>
        <dbReference type="ARBA" id="ARBA00022670"/>
    </source>
</evidence>
<evidence type="ECO:0000256" key="6">
    <source>
        <dbReference type="ARBA" id="ARBA00022825"/>
    </source>
</evidence>
<dbReference type="SUPFAM" id="SSF101908">
    <property type="entry name" value="Putative isomerase YbhE"/>
    <property type="match status" value="1"/>
</dbReference>
<dbReference type="InterPro" id="IPR011042">
    <property type="entry name" value="6-blade_b-propeller_TolB-like"/>
</dbReference>
<dbReference type="Gene3D" id="2.120.10.30">
    <property type="entry name" value="TolB, C-terminal domain"/>
    <property type="match status" value="1"/>
</dbReference>
<dbReference type="EC" id="3.4.21.-" evidence="7"/>
<protein>
    <recommendedName>
        <fullName evidence="7">Tricorn protease homolog</fullName>
        <ecNumber evidence="7">3.4.21.-</ecNumber>
    </recommendedName>
</protein>
<dbReference type="SMART" id="SM00245">
    <property type="entry name" value="TSPc"/>
    <property type="match status" value="1"/>
</dbReference>
<evidence type="ECO:0000256" key="3">
    <source>
        <dbReference type="ARBA" id="ARBA00022490"/>
    </source>
</evidence>
<evidence type="ECO:0000259" key="10">
    <source>
        <dbReference type="SMART" id="SM00245"/>
    </source>
</evidence>
<comment type="caution">
    <text evidence="11">The sequence shown here is derived from an EMBL/GenBank/DDBJ whole genome shotgun (WGS) entry which is preliminary data.</text>
</comment>
<dbReference type="RefSeq" id="WP_141287471.1">
    <property type="nucleotide sequence ID" value="NZ_BAAAEW010000006.1"/>
</dbReference>
<feature type="region of interest" description="Disordered" evidence="8">
    <location>
        <begin position="594"/>
        <end position="623"/>
    </location>
</feature>
<comment type="similarity">
    <text evidence="2 7">Belongs to the peptidase S41B family.</text>
</comment>
<organism evidence="11 12">
    <name type="scientific">Ideonella azotifigens</name>
    <dbReference type="NCBI Taxonomy" id="513160"/>
    <lineage>
        <taxon>Bacteria</taxon>
        <taxon>Pseudomonadati</taxon>
        <taxon>Pseudomonadota</taxon>
        <taxon>Betaproteobacteria</taxon>
        <taxon>Burkholderiales</taxon>
        <taxon>Sphaerotilaceae</taxon>
        <taxon>Ideonella</taxon>
    </lineage>
</organism>
<dbReference type="PIRSF" id="PIRSF036421">
    <property type="entry name" value="Tricorn_protease"/>
    <property type="match status" value="1"/>
</dbReference>
<evidence type="ECO:0000256" key="2">
    <source>
        <dbReference type="ARBA" id="ARBA00008524"/>
    </source>
</evidence>
<evidence type="ECO:0000256" key="5">
    <source>
        <dbReference type="ARBA" id="ARBA00022801"/>
    </source>
</evidence>
<dbReference type="InterPro" id="IPR005151">
    <property type="entry name" value="Tail-specific_protease"/>
</dbReference>
<dbReference type="InterPro" id="IPR028204">
    <property type="entry name" value="Tricorn_C1"/>
</dbReference>
<feature type="compositionally biased region" description="Basic and acidic residues" evidence="8">
    <location>
        <begin position="594"/>
        <end position="621"/>
    </location>
</feature>
<feature type="domain" description="Tail specific protease" evidence="10">
    <location>
        <begin position="903"/>
        <end position="1098"/>
    </location>
</feature>
<dbReference type="InterPro" id="IPR029045">
    <property type="entry name" value="ClpP/crotonase-like_dom_sf"/>
</dbReference>
<dbReference type="Gene3D" id="3.30.750.44">
    <property type="match status" value="1"/>
</dbReference>
<dbReference type="Gene3D" id="2.30.42.10">
    <property type="match status" value="1"/>
</dbReference>
<dbReference type="InterPro" id="IPR036034">
    <property type="entry name" value="PDZ_sf"/>
</dbReference>
<evidence type="ECO:0000313" key="11">
    <source>
        <dbReference type="EMBL" id="GAA0746161.1"/>
    </source>
</evidence>
<proteinExistence type="inferred from homology"/>
<dbReference type="Pfam" id="PF14684">
    <property type="entry name" value="Tricorn_C1"/>
    <property type="match status" value="1"/>
</dbReference>
<keyword evidence="9" id="KW-0732">Signal</keyword>
<gene>
    <name evidence="11" type="ORF">GCM10009107_13350</name>
</gene>
<keyword evidence="3 7" id="KW-0963">Cytoplasm</keyword>
<feature type="signal peptide" evidence="9">
    <location>
        <begin position="1"/>
        <end position="28"/>
    </location>
</feature>
<keyword evidence="12" id="KW-1185">Reference proteome</keyword>
<evidence type="ECO:0000313" key="12">
    <source>
        <dbReference type="Proteomes" id="UP001500279"/>
    </source>
</evidence>
<dbReference type="Gene3D" id="3.90.226.10">
    <property type="entry name" value="2-enoyl-CoA Hydratase, Chain A, domain 1"/>
    <property type="match status" value="1"/>
</dbReference>
<dbReference type="Proteomes" id="UP001500279">
    <property type="component" value="Unassembled WGS sequence"/>
</dbReference>
<dbReference type="SUPFAM" id="SSF52096">
    <property type="entry name" value="ClpP/crotonase"/>
    <property type="match status" value="1"/>
</dbReference>